<comment type="caution">
    <text evidence="1">The sequence shown here is derived from an EMBL/GenBank/DDBJ whole genome shotgun (WGS) entry which is preliminary data.</text>
</comment>
<gene>
    <name evidence="1" type="ORF">Lalb_Chr00c29g0408151</name>
</gene>
<evidence type="ECO:0000313" key="2">
    <source>
        <dbReference type="Proteomes" id="UP000447434"/>
    </source>
</evidence>
<sequence length="60" mass="6658">MPCSMLTHLSDIVTIGSRRHKLPPLSISLDPFIGIGFRTGVCWAGMPPFPSLYDLWAFPL</sequence>
<keyword evidence="1" id="KW-0496">Mitochondrion</keyword>
<evidence type="ECO:0000313" key="1">
    <source>
        <dbReference type="EMBL" id="KAE9584256.1"/>
    </source>
</evidence>
<accession>A0A6A4MIP8</accession>
<protein>
    <submittedName>
        <fullName evidence="1">Uncharacterized protein</fullName>
    </submittedName>
</protein>
<name>A0A6A4MIP8_LUPAL</name>
<geneLocation type="mitochondrion" evidence="1"/>
<keyword evidence="2" id="KW-1185">Reference proteome</keyword>
<dbReference type="AlphaFoldDB" id="A0A6A4MIP8"/>
<organism evidence="1 2">
    <name type="scientific">Lupinus albus</name>
    <name type="common">White lupine</name>
    <name type="synonym">Lupinus termis</name>
    <dbReference type="NCBI Taxonomy" id="3870"/>
    <lineage>
        <taxon>Eukaryota</taxon>
        <taxon>Viridiplantae</taxon>
        <taxon>Streptophyta</taxon>
        <taxon>Embryophyta</taxon>
        <taxon>Tracheophyta</taxon>
        <taxon>Spermatophyta</taxon>
        <taxon>Magnoliopsida</taxon>
        <taxon>eudicotyledons</taxon>
        <taxon>Gunneridae</taxon>
        <taxon>Pentapetalae</taxon>
        <taxon>rosids</taxon>
        <taxon>fabids</taxon>
        <taxon>Fabales</taxon>
        <taxon>Fabaceae</taxon>
        <taxon>Papilionoideae</taxon>
        <taxon>50 kb inversion clade</taxon>
        <taxon>genistoids sensu lato</taxon>
        <taxon>core genistoids</taxon>
        <taxon>Genisteae</taxon>
        <taxon>Lupinus</taxon>
    </lineage>
</organism>
<reference evidence="2" key="1">
    <citation type="journal article" date="2020" name="Nat. Commun.">
        <title>Genome sequence of the cluster root forming white lupin.</title>
        <authorList>
            <person name="Hufnagel B."/>
            <person name="Marques A."/>
            <person name="Soriano A."/>
            <person name="Marques L."/>
            <person name="Divol F."/>
            <person name="Doumas P."/>
            <person name="Sallet E."/>
            <person name="Mancinotti D."/>
            <person name="Carrere S."/>
            <person name="Marande W."/>
            <person name="Arribat S."/>
            <person name="Keller J."/>
            <person name="Huneau C."/>
            <person name="Blein T."/>
            <person name="Aime D."/>
            <person name="Laguerre M."/>
            <person name="Taylor J."/>
            <person name="Schubert V."/>
            <person name="Nelson M."/>
            <person name="Geu-Flores F."/>
            <person name="Crespi M."/>
            <person name="Gallardo-Guerrero K."/>
            <person name="Delaux P.-M."/>
            <person name="Salse J."/>
            <person name="Berges H."/>
            <person name="Guyot R."/>
            <person name="Gouzy J."/>
            <person name="Peret B."/>
        </authorList>
    </citation>
    <scope>NUCLEOTIDE SEQUENCE [LARGE SCALE GENOMIC DNA]</scope>
    <source>
        <strain evidence="2">cv. Amiga</strain>
    </source>
</reference>
<dbReference type="EMBL" id="WOCE01000054">
    <property type="protein sequence ID" value="KAE9584256.1"/>
    <property type="molecule type" value="Genomic_DNA"/>
</dbReference>
<proteinExistence type="predicted"/>
<dbReference type="Proteomes" id="UP000447434">
    <property type="component" value="Unassembled WGS sequence"/>
</dbReference>